<evidence type="ECO:0000256" key="3">
    <source>
        <dbReference type="ARBA" id="ARBA00024327"/>
    </source>
</evidence>
<accession>A0ABT7BW49</accession>
<name>A0ABT7BW49_9CYAN</name>
<dbReference type="NCBIfam" id="TIGR00434">
    <property type="entry name" value="cysH"/>
    <property type="match status" value="1"/>
</dbReference>
<dbReference type="InterPro" id="IPR014729">
    <property type="entry name" value="Rossmann-like_a/b/a_fold"/>
</dbReference>
<dbReference type="SUPFAM" id="SSF52402">
    <property type="entry name" value="Adenine nucleotide alpha hydrolases-like"/>
    <property type="match status" value="1"/>
</dbReference>
<dbReference type="RefSeq" id="WP_283758069.1">
    <property type="nucleotide sequence ID" value="NZ_JAQOSQ010000007.1"/>
</dbReference>
<protein>
    <submittedName>
        <fullName evidence="5">Phosphoadenylyl-sulfate reductase</fullName>
        <ecNumber evidence="5">1.8.4.8</ecNumber>
    </submittedName>
</protein>
<dbReference type="PANTHER" id="PTHR46509:SF1">
    <property type="entry name" value="PHOSPHOADENOSINE PHOSPHOSULFATE REDUCTASE"/>
    <property type="match status" value="1"/>
</dbReference>
<organism evidence="5 6">
    <name type="scientific">Roseofilum casamattae BLCC-M143</name>
    <dbReference type="NCBI Taxonomy" id="3022442"/>
    <lineage>
        <taxon>Bacteria</taxon>
        <taxon>Bacillati</taxon>
        <taxon>Cyanobacteriota</taxon>
        <taxon>Cyanophyceae</taxon>
        <taxon>Desertifilales</taxon>
        <taxon>Desertifilaceae</taxon>
        <taxon>Roseofilum</taxon>
        <taxon>Roseofilum casamattae</taxon>
    </lineage>
</organism>
<gene>
    <name evidence="5" type="ORF">PMH09_09420</name>
</gene>
<dbReference type="InterPro" id="IPR002500">
    <property type="entry name" value="PAPS_reduct_dom"/>
</dbReference>
<evidence type="ECO:0000313" key="6">
    <source>
        <dbReference type="Proteomes" id="UP001232992"/>
    </source>
</evidence>
<dbReference type="NCBIfam" id="NF002537">
    <property type="entry name" value="PRK02090.1"/>
    <property type="match status" value="1"/>
</dbReference>
<proteinExistence type="inferred from homology"/>
<evidence type="ECO:0000259" key="4">
    <source>
        <dbReference type="Pfam" id="PF01507"/>
    </source>
</evidence>
<dbReference type="Proteomes" id="UP001232992">
    <property type="component" value="Unassembled WGS sequence"/>
</dbReference>
<evidence type="ECO:0000256" key="1">
    <source>
        <dbReference type="ARBA" id="ARBA00009732"/>
    </source>
</evidence>
<dbReference type="Gene3D" id="3.40.50.620">
    <property type="entry name" value="HUPs"/>
    <property type="match status" value="1"/>
</dbReference>
<dbReference type="PANTHER" id="PTHR46509">
    <property type="entry name" value="PHOSPHOADENOSINE PHOSPHOSULFATE REDUCTASE"/>
    <property type="match status" value="1"/>
</dbReference>
<comment type="similarity">
    <text evidence="1">Belongs to the PAPS reductase family. CysH subfamily.</text>
</comment>
<evidence type="ECO:0000313" key="5">
    <source>
        <dbReference type="EMBL" id="MDJ1183418.1"/>
    </source>
</evidence>
<keyword evidence="2 5" id="KW-0560">Oxidoreductase</keyword>
<dbReference type="Pfam" id="PF01507">
    <property type="entry name" value="PAPS_reduct"/>
    <property type="match status" value="1"/>
</dbReference>
<dbReference type="PIRSF" id="PIRSF000857">
    <property type="entry name" value="PAPS_reductase"/>
    <property type="match status" value="1"/>
</dbReference>
<reference evidence="5 6" key="1">
    <citation type="submission" date="2023-01" db="EMBL/GenBank/DDBJ databases">
        <title>Novel diversity within Roseofilum (Cyanobacteria; Desertifilaceae) from marine benthic mats with descriptions of four novel species.</title>
        <authorList>
            <person name="Wang Y."/>
            <person name="Berthold D.E."/>
            <person name="Hu J."/>
            <person name="Lefler F.W."/>
            <person name="Laughinghouse H.D. IV."/>
        </authorList>
    </citation>
    <scope>NUCLEOTIDE SEQUENCE [LARGE SCALE GENOMIC DNA]</scope>
    <source>
        <strain evidence="5 6">BLCC-M143</strain>
    </source>
</reference>
<dbReference type="EMBL" id="JAQOSQ010000007">
    <property type="protein sequence ID" value="MDJ1183418.1"/>
    <property type="molecule type" value="Genomic_DNA"/>
</dbReference>
<comment type="pathway">
    <text evidence="3">Sulfur metabolism; hydrogen sulfide biosynthesis; sulfite from sulfate.</text>
</comment>
<feature type="domain" description="Phosphoadenosine phosphosulphate reductase" evidence="4">
    <location>
        <begin position="48"/>
        <end position="220"/>
    </location>
</feature>
<dbReference type="InterPro" id="IPR004511">
    <property type="entry name" value="PAPS/APS_Rdtase"/>
</dbReference>
<keyword evidence="6" id="KW-1185">Reference proteome</keyword>
<comment type="caution">
    <text evidence="5">The sequence shown here is derived from an EMBL/GenBank/DDBJ whole genome shotgun (WGS) entry which is preliminary data.</text>
</comment>
<dbReference type="EC" id="1.8.4.8" evidence="5"/>
<dbReference type="GO" id="GO:0004604">
    <property type="term" value="F:phosphoadenylyl-sulfate reductase (thioredoxin) activity"/>
    <property type="evidence" value="ECO:0007669"/>
    <property type="project" value="UniProtKB-EC"/>
</dbReference>
<evidence type="ECO:0000256" key="2">
    <source>
        <dbReference type="ARBA" id="ARBA00023002"/>
    </source>
</evidence>
<sequence>MTNLTATSRPVRTNLDSNLDLQELNRRFSHTHPLHIISWCLQNFPTGLVQASVFNVDDMAIADMLYRYLDPNPKTRVLFVNTFYHFPETLEFISRVRDAYDIDLRTYQMATVANCKAFEQYYGQQLWEKDAEQFANLTRREPLQRGLEELGALAYLTGRRRDQMREHQQIDILELDSVGRLKVNPLAHWRGRDTWAYIYEHEVMYHPLHDRGYHIISDRPTADSIPKPVEDESLKRWRGSHKTECGIRS</sequence>